<dbReference type="EMBL" id="RAPN01000001">
    <property type="protein sequence ID" value="RKD92833.1"/>
    <property type="molecule type" value="Genomic_DNA"/>
</dbReference>
<dbReference type="PRINTS" id="PR00032">
    <property type="entry name" value="HTHARAC"/>
</dbReference>
<dbReference type="Gene3D" id="1.10.10.60">
    <property type="entry name" value="Homeodomain-like"/>
    <property type="match status" value="2"/>
</dbReference>
<dbReference type="PROSITE" id="PS01124">
    <property type="entry name" value="HTH_ARAC_FAMILY_2"/>
    <property type="match status" value="1"/>
</dbReference>
<dbReference type="Proteomes" id="UP000283387">
    <property type="component" value="Unassembled WGS sequence"/>
</dbReference>
<dbReference type="SUPFAM" id="SSF51182">
    <property type="entry name" value="RmlC-like cupins"/>
    <property type="match status" value="1"/>
</dbReference>
<dbReference type="Pfam" id="PF12833">
    <property type="entry name" value="HTH_18"/>
    <property type="match status" value="1"/>
</dbReference>
<dbReference type="InterPro" id="IPR011051">
    <property type="entry name" value="RmlC_Cupin_sf"/>
</dbReference>
<dbReference type="Pfam" id="PF02311">
    <property type="entry name" value="AraC_binding"/>
    <property type="match status" value="1"/>
</dbReference>
<reference evidence="5 6" key="1">
    <citation type="submission" date="2018-09" db="EMBL/GenBank/DDBJ databases">
        <title>Genomic Encyclopedia of Archaeal and Bacterial Type Strains, Phase II (KMG-II): from individual species to whole genera.</title>
        <authorList>
            <person name="Goeker M."/>
        </authorList>
    </citation>
    <scope>NUCLEOTIDE SEQUENCE [LARGE SCALE GENOMIC DNA]</scope>
    <source>
        <strain evidence="5 6">DSM 27148</strain>
    </source>
</reference>
<dbReference type="AlphaFoldDB" id="A0A419WBJ6"/>
<dbReference type="InterPro" id="IPR014710">
    <property type="entry name" value="RmlC-like_jellyroll"/>
</dbReference>
<gene>
    <name evidence="5" type="ORF">BC643_3210</name>
</gene>
<dbReference type="GO" id="GO:0043565">
    <property type="term" value="F:sequence-specific DNA binding"/>
    <property type="evidence" value="ECO:0007669"/>
    <property type="project" value="InterPro"/>
</dbReference>
<dbReference type="PANTHER" id="PTHR43280">
    <property type="entry name" value="ARAC-FAMILY TRANSCRIPTIONAL REGULATOR"/>
    <property type="match status" value="1"/>
</dbReference>
<dbReference type="InterPro" id="IPR003313">
    <property type="entry name" value="AraC-bd"/>
</dbReference>
<keyword evidence="1" id="KW-0805">Transcription regulation</keyword>
<evidence type="ECO:0000313" key="6">
    <source>
        <dbReference type="Proteomes" id="UP000283387"/>
    </source>
</evidence>
<dbReference type="PANTHER" id="PTHR43280:SF28">
    <property type="entry name" value="HTH-TYPE TRANSCRIPTIONAL ACTIVATOR RHAS"/>
    <property type="match status" value="1"/>
</dbReference>
<evidence type="ECO:0000259" key="4">
    <source>
        <dbReference type="PROSITE" id="PS01124"/>
    </source>
</evidence>
<name>A0A419WBJ6_9BACT</name>
<dbReference type="SUPFAM" id="SSF46689">
    <property type="entry name" value="Homeodomain-like"/>
    <property type="match status" value="1"/>
</dbReference>
<sequence length="256" mass="30050">MENGTIYTKTTDIEHLNMNTHFHEAHHQLIYMIKGTLRVRVAETQYFLPEGFIGLVPAKVMHSLHSRNEMVKMFLIYYPSNLELNEFTLFNANDFIIENLRYLSKQEQQIDRVVHSVLFNYAYSFIALLNRSEEEHTFPVRGLIAPKNDRLAEIMQYLERNYSNPIDLNTVAKKFGFSSRNLTRLFKKENISFNNYVNYIRVVHAIEMFTDHHESVESVAYAVGYSTASNFSRTFRKYTGFSPREFINANATRAIF</sequence>
<dbReference type="SMART" id="SM00342">
    <property type="entry name" value="HTH_ARAC"/>
    <property type="match status" value="1"/>
</dbReference>
<accession>A0A419WBJ6</accession>
<keyword evidence="2" id="KW-0238">DNA-binding</keyword>
<comment type="caution">
    <text evidence="5">The sequence shown here is derived from an EMBL/GenBank/DDBJ whole genome shotgun (WGS) entry which is preliminary data.</text>
</comment>
<evidence type="ECO:0000256" key="1">
    <source>
        <dbReference type="ARBA" id="ARBA00023015"/>
    </source>
</evidence>
<dbReference type="OrthoDB" id="2569619at2"/>
<dbReference type="InterPro" id="IPR009057">
    <property type="entry name" value="Homeodomain-like_sf"/>
</dbReference>
<feature type="domain" description="HTH araC/xylS-type" evidence="4">
    <location>
        <begin position="152"/>
        <end position="249"/>
    </location>
</feature>
<protein>
    <submittedName>
        <fullName evidence="5">AraC-like protein</fullName>
    </submittedName>
</protein>
<dbReference type="InterPro" id="IPR020449">
    <property type="entry name" value="Tscrpt_reg_AraC-type_HTH"/>
</dbReference>
<keyword evidence="6" id="KW-1185">Reference proteome</keyword>
<dbReference type="Gene3D" id="2.60.120.10">
    <property type="entry name" value="Jelly Rolls"/>
    <property type="match status" value="1"/>
</dbReference>
<evidence type="ECO:0000256" key="3">
    <source>
        <dbReference type="ARBA" id="ARBA00023163"/>
    </source>
</evidence>
<dbReference type="GO" id="GO:0003700">
    <property type="term" value="F:DNA-binding transcription factor activity"/>
    <property type="evidence" value="ECO:0007669"/>
    <property type="project" value="InterPro"/>
</dbReference>
<organism evidence="5 6">
    <name type="scientific">Mangrovibacterium diazotrophicum</name>
    <dbReference type="NCBI Taxonomy" id="1261403"/>
    <lineage>
        <taxon>Bacteria</taxon>
        <taxon>Pseudomonadati</taxon>
        <taxon>Bacteroidota</taxon>
        <taxon>Bacteroidia</taxon>
        <taxon>Marinilabiliales</taxon>
        <taxon>Prolixibacteraceae</taxon>
        <taxon>Mangrovibacterium</taxon>
    </lineage>
</organism>
<dbReference type="InterPro" id="IPR018060">
    <property type="entry name" value="HTH_AraC"/>
</dbReference>
<evidence type="ECO:0000313" key="5">
    <source>
        <dbReference type="EMBL" id="RKD92833.1"/>
    </source>
</evidence>
<proteinExistence type="predicted"/>
<dbReference type="RefSeq" id="WP_120274007.1">
    <property type="nucleotide sequence ID" value="NZ_RAPN01000001.1"/>
</dbReference>
<keyword evidence="3" id="KW-0804">Transcription</keyword>
<evidence type="ECO:0000256" key="2">
    <source>
        <dbReference type="ARBA" id="ARBA00023125"/>
    </source>
</evidence>